<dbReference type="InterPro" id="IPR010037">
    <property type="entry name" value="FkbH_domain"/>
</dbReference>
<dbReference type="NCBIfam" id="TIGR01686">
    <property type="entry name" value="FkbH"/>
    <property type="match status" value="1"/>
</dbReference>
<accession>A0A418SU40</accession>
<proteinExistence type="predicted"/>
<dbReference type="NCBIfam" id="TIGR01681">
    <property type="entry name" value="HAD-SF-IIIC"/>
    <property type="match status" value="1"/>
</dbReference>
<keyword evidence="2" id="KW-1185">Reference proteome</keyword>
<dbReference type="SUPFAM" id="SSF56784">
    <property type="entry name" value="HAD-like"/>
    <property type="match status" value="1"/>
</dbReference>
<reference evidence="2" key="1">
    <citation type="submission" date="2018-09" db="EMBL/GenBank/DDBJ databases">
        <title>Acidovorax cavernicola nov. sp. isolated from Gruta de las Maravillas (Aracena, Spain).</title>
        <authorList>
            <person name="Jurado V."/>
            <person name="Gutierrez-Patricio S."/>
            <person name="Gonzalez-Pimentel J.L."/>
            <person name="Miller A.Z."/>
            <person name="Laiz L."/>
            <person name="Saiz-Jimenez C."/>
        </authorList>
    </citation>
    <scope>NUCLEOTIDE SEQUENCE [LARGE SCALE GENOMIC DNA]</scope>
    <source>
        <strain evidence="2">1011MAR3C25</strain>
    </source>
</reference>
<evidence type="ECO:0000313" key="1">
    <source>
        <dbReference type="EMBL" id="RJE84440.1"/>
    </source>
</evidence>
<dbReference type="OrthoDB" id="323926at2"/>
<dbReference type="InterPro" id="IPR010033">
    <property type="entry name" value="HAD_SF_ppase_IIIC"/>
</dbReference>
<evidence type="ECO:0000313" key="2">
    <source>
        <dbReference type="Proteomes" id="UP000284202"/>
    </source>
</evidence>
<sequence>MYMSDPRFAIIDKDVKVVIWDLDETFWNGTLSEGDITPVQAHIDLVHTLVDRGIMCSICSKNDFEQAKAELVRLGVWDKFVFPHIEWSPKGQAVRSILERMQLRDENALFLDDNHLNLEEVKYFSPRIACLDATGSTDGSQSDLSGLAGLPQLRGKDDRDHARLQQYRVLETKEQAQISGNLSNEEFLRQSDIQIKIIADFEDRMDRVYELINRTNQLNFTKQRVTTDEQKAELQELLRIPGVHAGLIHVRDKYGDYGLVGFFCLRRRFNGTVVHHFAFSCRTLNMGVEQWVWNHLERPEFEIAKPVANSLDIPAEVGWIRQVDEFGDAAANAGGQLCLVGGCDLQQVSFYCGSERDEFVNKPDDDGLIVRYDDAGFFLNPREQRIANHWALNHVAGHNLAEMEALDKSLKASDVIILSMFFAFLTKNLFTYGFPDETDRYLLTIPPKRLFGLVRQPKTAIQMLNHLHHLDLDEAQRLNLVRRSFEKTIGLMRPDAKLFILGAAEQIGEQAARTSGARAVYNTMCREFCEAHPGAIFIDVEKLVPAEEFVDSDHYTRKGYFKIANFINMA</sequence>
<name>A0A418SU40_9RHOB</name>
<dbReference type="Gene3D" id="3.40.50.1000">
    <property type="entry name" value="HAD superfamily/HAD-like"/>
    <property type="match status" value="1"/>
</dbReference>
<dbReference type="Proteomes" id="UP000284202">
    <property type="component" value="Unassembled WGS sequence"/>
</dbReference>
<comment type="caution">
    <text evidence="1">The sequence shown here is derived from an EMBL/GenBank/DDBJ whole genome shotgun (WGS) entry which is preliminary data.</text>
</comment>
<dbReference type="InterPro" id="IPR036412">
    <property type="entry name" value="HAD-like_sf"/>
</dbReference>
<protein>
    <submittedName>
        <fullName evidence="1">HAD-IIIC family phosphatase</fullName>
    </submittedName>
</protein>
<dbReference type="InterPro" id="IPR023214">
    <property type="entry name" value="HAD_sf"/>
</dbReference>
<dbReference type="EMBL" id="QZCG01000008">
    <property type="protein sequence ID" value="RJE84440.1"/>
    <property type="molecule type" value="Genomic_DNA"/>
</dbReference>
<gene>
    <name evidence="1" type="ORF">D3P04_12345</name>
</gene>
<dbReference type="AlphaFoldDB" id="A0A418SU40"/>
<organism evidence="1 2">
    <name type="scientific">Paracoccus onubensis</name>
    <dbReference type="NCBI Taxonomy" id="1675788"/>
    <lineage>
        <taxon>Bacteria</taxon>
        <taxon>Pseudomonadati</taxon>
        <taxon>Pseudomonadota</taxon>
        <taxon>Alphaproteobacteria</taxon>
        <taxon>Rhodobacterales</taxon>
        <taxon>Paracoccaceae</taxon>
        <taxon>Paracoccus</taxon>
    </lineage>
</organism>
<dbReference type="SUPFAM" id="SSF52266">
    <property type="entry name" value="SGNH hydrolase"/>
    <property type="match status" value="1"/>
</dbReference>